<evidence type="ECO:0008006" key="5">
    <source>
        <dbReference type="Google" id="ProtNLM"/>
    </source>
</evidence>
<evidence type="ECO:0000313" key="4">
    <source>
        <dbReference type="Proteomes" id="UP000216133"/>
    </source>
</evidence>
<dbReference type="InterPro" id="IPR010572">
    <property type="entry name" value="Tail_dom"/>
</dbReference>
<comment type="caution">
    <text evidence="3">The sequence shown here is derived from an EMBL/GenBank/DDBJ whole genome shotgun (WGS) entry which is preliminary data.</text>
</comment>
<feature type="domain" description="Tail spike" evidence="1">
    <location>
        <begin position="92"/>
        <end position="342"/>
    </location>
</feature>
<dbReference type="Gene3D" id="6.20.110.10">
    <property type="match status" value="1"/>
</dbReference>
<accession>A0A268RVU8</accession>
<dbReference type="Pfam" id="PF18994">
    <property type="entry name" value="Prophage_tailD1"/>
    <property type="match status" value="1"/>
</dbReference>
<evidence type="ECO:0000313" key="3">
    <source>
        <dbReference type="EMBL" id="PAF24383.1"/>
    </source>
</evidence>
<dbReference type="Gene3D" id="3.55.50.40">
    <property type="match status" value="1"/>
</dbReference>
<gene>
    <name evidence="3" type="ORF">CHH61_18995</name>
</gene>
<reference evidence="3 4" key="1">
    <citation type="submission" date="2017-07" db="EMBL/GenBank/DDBJ databases">
        <title>Isolation and whole genome analysis of endospore-forming bacteria from heroin.</title>
        <authorList>
            <person name="Kalinowski J."/>
            <person name="Ahrens B."/>
            <person name="Al-Dilaimi A."/>
            <person name="Winkler A."/>
            <person name="Wibberg D."/>
            <person name="Schleenbecker U."/>
            <person name="Ruckert C."/>
            <person name="Wolfel R."/>
            <person name="Grass G."/>
        </authorList>
    </citation>
    <scope>NUCLEOTIDE SEQUENCE [LARGE SCALE GENOMIC DNA]</scope>
    <source>
        <strain evidence="3 4">7523-2</strain>
    </source>
</reference>
<evidence type="ECO:0000259" key="2">
    <source>
        <dbReference type="Pfam" id="PF18994"/>
    </source>
</evidence>
<dbReference type="AlphaFoldDB" id="A0A268RVU8"/>
<dbReference type="InterPro" id="IPR044051">
    <property type="entry name" value="Prophage_tail_N"/>
</dbReference>
<proteinExistence type="predicted"/>
<name>A0A268RVU8_SHOCL</name>
<protein>
    <recommendedName>
        <fullName evidence="5">Prophage tail endopeptidase domain-containing protein</fullName>
    </recommendedName>
</protein>
<feature type="domain" description="Prophage endopeptidase tail N-terminal" evidence="2">
    <location>
        <begin position="8"/>
        <end position="89"/>
    </location>
</feature>
<dbReference type="Pfam" id="PF06605">
    <property type="entry name" value="Prophage_tail"/>
    <property type="match status" value="1"/>
</dbReference>
<organism evidence="3 4">
    <name type="scientific">Shouchella clausii</name>
    <name type="common">Alkalihalobacillus clausii</name>
    <dbReference type="NCBI Taxonomy" id="79880"/>
    <lineage>
        <taxon>Bacteria</taxon>
        <taxon>Bacillati</taxon>
        <taxon>Bacillota</taxon>
        <taxon>Bacilli</taxon>
        <taxon>Bacillales</taxon>
        <taxon>Bacillaceae</taxon>
        <taxon>Shouchella</taxon>
    </lineage>
</organism>
<evidence type="ECO:0000259" key="1">
    <source>
        <dbReference type="Pfam" id="PF06605"/>
    </source>
</evidence>
<sequence length="474" mass="54283">MMIKLPILHPMKGDIQPIIDFDEENFTIREVGAGERSISFSLLKTKRNAHVFDALTHKQKIEVDGNKYVIDTITKTGDTVIRKSITAQHEIVDRMRSQQFKQQLTQTLSIHRCAEICFAGTGMTYEIRGSFETKEFENYGHDDQWTLFKHFLNRFDAEYDVKGIHVVIAPVGSLGINQIQTQFRHDHNTVTIEEHIDASELCTYGEIFANWDDEKEEYEIHETHISPNAENYLNEDGSIKYFNGAFYDERFKHSAEAKQKLISVMKDVPDYSITITLAELRKNGALLHPFNLFDYVWIIYEPFNMLIQARITAQTRYPFAVGRSPEIEIGNFRRDISKQMAQANKTSKKIESVAGQTTRALSTATRAESNARQAIEIVNGADGQLQLHIQNTQLHVQPGEREYWNNKADKGESGQDAAWALNEARKYTDAEILKAKGYTDEQIREVMSIVDALIQKVDDIDNRLRKLEGNQGTV</sequence>
<dbReference type="EMBL" id="NPBS01000111">
    <property type="protein sequence ID" value="PAF24383.1"/>
    <property type="molecule type" value="Genomic_DNA"/>
</dbReference>
<dbReference type="Proteomes" id="UP000216133">
    <property type="component" value="Unassembled WGS sequence"/>
</dbReference>